<evidence type="ECO:0000313" key="2">
    <source>
        <dbReference type="EMBL" id="THF98697.1"/>
    </source>
</evidence>
<evidence type="ECO:0000313" key="3">
    <source>
        <dbReference type="Proteomes" id="UP000306102"/>
    </source>
</evidence>
<dbReference type="AlphaFoldDB" id="A0A4S4D8F7"/>
<sequence>MMISLKAMQTSFTPTKHALLFHTRGLFSNKKNPILLSLCKSNNSNSDDSPPPPEGDARKQELLARIAMLQTQKVRLTDYLDERSQYLTQFAEEANAEFDQIGEDALKGLDEASTRVCSNSLLCPTMLRETKTWLLGSEISTFIHNPFLLICDWQIMENIESRMQAFEESTELDKQEIEKNVKNLEEFEDQIEKGRNEGLFFKSLMQRKPIEKEKAKEEMEKIKEITIGSAGSKTRRNIYLALIGLVVISIVDSLISSSSEWQKLAILGVILVGLLSQLIYEQTILSEGTEKEKPKDEKEIADSLISSSEWQKVAILVVILVGLLSQLIYKQRIFSEGTEKEKPEDKKE</sequence>
<dbReference type="GO" id="GO:0009507">
    <property type="term" value="C:chloroplast"/>
    <property type="evidence" value="ECO:0007669"/>
    <property type="project" value="TreeGrafter"/>
</dbReference>
<dbReference type="EMBL" id="SDRB02012148">
    <property type="protein sequence ID" value="THF98697.1"/>
    <property type="molecule type" value="Genomic_DNA"/>
</dbReference>
<dbReference type="Proteomes" id="UP000306102">
    <property type="component" value="Unassembled WGS sequence"/>
</dbReference>
<name>A0A4S4D8F7_CAMSN</name>
<comment type="caution">
    <text evidence="2">The sequence shown here is derived from an EMBL/GenBank/DDBJ whole genome shotgun (WGS) entry which is preliminary data.</text>
</comment>
<feature type="coiled-coil region" evidence="1">
    <location>
        <begin position="167"/>
        <end position="197"/>
    </location>
</feature>
<accession>A0A4S4D8F7</accession>
<organism evidence="2 3">
    <name type="scientific">Camellia sinensis var. sinensis</name>
    <name type="common">China tea</name>
    <dbReference type="NCBI Taxonomy" id="542762"/>
    <lineage>
        <taxon>Eukaryota</taxon>
        <taxon>Viridiplantae</taxon>
        <taxon>Streptophyta</taxon>
        <taxon>Embryophyta</taxon>
        <taxon>Tracheophyta</taxon>
        <taxon>Spermatophyta</taxon>
        <taxon>Magnoliopsida</taxon>
        <taxon>eudicotyledons</taxon>
        <taxon>Gunneridae</taxon>
        <taxon>Pentapetalae</taxon>
        <taxon>asterids</taxon>
        <taxon>Ericales</taxon>
        <taxon>Theaceae</taxon>
        <taxon>Camellia</taxon>
    </lineage>
</organism>
<proteinExistence type="predicted"/>
<reference evidence="2 3" key="1">
    <citation type="journal article" date="2018" name="Proc. Natl. Acad. Sci. U.S.A.">
        <title>Draft genome sequence of Camellia sinensis var. sinensis provides insights into the evolution of the tea genome and tea quality.</title>
        <authorList>
            <person name="Wei C."/>
            <person name="Yang H."/>
            <person name="Wang S."/>
            <person name="Zhao J."/>
            <person name="Liu C."/>
            <person name="Gao L."/>
            <person name="Xia E."/>
            <person name="Lu Y."/>
            <person name="Tai Y."/>
            <person name="She G."/>
            <person name="Sun J."/>
            <person name="Cao H."/>
            <person name="Tong W."/>
            <person name="Gao Q."/>
            <person name="Li Y."/>
            <person name="Deng W."/>
            <person name="Jiang X."/>
            <person name="Wang W."/>
            <person name="Chen Q."/>
            <person name="Zhang S."/>
            <person name="Li H."/>
            <person name="Wu J."/>
            <person name="Wang P."/>
            <person name="Li P."/>
            <person name="Shi C."/>
            <person name="Zheng F."/>
            <person name="Jian J."/>
            <person name="Huang B."/>
            <person name="Shan D."/>
            <person name="Shi M."/>
            <person name="Fang C."/>
            <person name="Yue Y."/>
            <person name="Li F."/>
            <person name="Li D."/>
            <person name="Wei S."/>
            <person name="Han B."/>
            <person name="Jiang C."/>
            <person name="Yin Y."/>
            <person name="Xia T."/>
            <person name="Zhang Z."/>
            <person name="Bennetzen J.L."/>
            <person name="Zhao S."/>
            <person name="Wan X."/>
        </authorList>
    </citation>
    <scope>NUCLEOTIDE SEQUENCE [LARGE SCALE GENOMIC DNA]</scope>
    <source>
        <strain evidence="3">cv. Shuchazao</strain>
        <tissue evidence="2">Leaf</tissue>
    </source>
</reference>
<protein>
    <submittedName>
        <fullName evidence="2">Uncharacterized protein</fullName>
    </submittedName>
</protein>
<dbReference type="PANTHER" id="PTHR35731">
    <property type="entry name" value="8-AMINO-7-OXONONANOATE SYNTHASE"/>
    <property type="match status" value="1"/>
</dbReference>
<dbReference type="PANTHER" id="PTHR35731:SF1">
    <property type="entry name" value="8-AMINO-7-OXONONANOATE SYNTHASE"/>
    <property type="match status" value="1"/>
</dbReference>
<evidence type="ECO:0000256" key="1">
    <source>
        <dbReference type="SAM" id="Coils"/>
    </source>
</evidence>
<keyword evidence="3" id="KW-1185">Reference proteome</keyword>
<keyword evidence="1" id="KW-0175">Coiled coil</keyword>
<gene>
    <name evidence="2" type="ORF">TEA_013036</name>
</gene>